<dbReference type="PANTHER" id="PTHR12974:SF36">
    <property type="entry name" value="POLYNUCLEOTIDE ADENYLYLTRANSFERASE"/>
    <property type="match status" value="1"/>
</dbReference>
<evidence type="ECO:0000256" key="5">
    <source>
        <dbReference type="SAM" id="MobiDB-lite"/>
    </source>
</evidence>
<feature type="region of interest" description="Disordered" evidence="5">
    <location>
        <begin position="557"/>
        <end position="601"/>
    </location>
</feature>
<dbReference type="EMBL" id="CAJOAZ010001055">
    <property type="protein sequence ID" value="CAF3756960.1"/>
    <property type="molecule type" value="Genomic_DNA"/>
</dbReference>
<dbReference type="PANTHER" id="PTHR12974">
    <property type="entry name" value="PRION-LIKE- Q/N-RICH -DOMAIN-BEARING PROTEIN PROTEIN 44"/>
    <property type="match status" value="1"/>
</dbReference>
<evidence type="ECO:0000313" key="8">
    <source>
        <dbReference type="Proteomes" id="UP000663845"/>
    </source>
</evidence>
<reference evidence="6" key="1">
    <citation type="submission" date="2021-02" db="EMBL/GenBank/DDBJ databases">
        <authorList>
            <person name="Nowell W R."/>
        </authorList>
    </citation>
    <scope>NUCLEOTIDE SEQUENCE</scope>
</reference>
<evidence type="ECO:0000256" key="4">
    <source>
        <dbReference type="ARBA" id="ARBA00047933"/>
    </source>
</evidence>
<comment type="catalytic activity">
    <reaction evidence="4">
        <text>RNA(n) + ATP = RNA(n)-3'-adenine ribonucleotide + diphosphate</text>
        <dbReference type="Rhea" id="RHEA:11332"/>
        <dbReference type="Rhea" id="RHEA-COMP:14527"/>
        <dbReference type="Rhea" id="RHEA-COMP:17347"/>
        <dbReference type="ChEBI" id="CHEBI:30616"/>
        <dbReference type="ChEBI" id="CHEBI:33019"/>
        <dbReference type="ChEBI" id="CHEBI:140395"/>
        <dbReference type="ChEBI" id="CHEBI:173115"/>
        <dbReference type="EC" id="2.7.7.19"/>
    </reaction>
    <physiologicalReaction direction="left-to-right" evidence="4">
        <dbReference type="Rhea" id="RHEA:11333"/>
    </physiologicalReaction>
</comment>
<gene>
    <name evidence="6" type="ORF">JYZ213_LOCUS27946</name>
    <name evidence="7" type="ORF">OXD698_LOCUS15789</name>
</gene>
<evidence type="ECO:0000256" key="1">
    <source>
        <dbReference type="ARBA" id="ARBA00007631"/>
    </source>
</evidence>
<feature type="compositionally biased region" description="Basic residues" evidence="5">
    <location>
        <begin position="587"/>
        <end position="596"/>
    </location>
</feature>
<dbReference type="InterPro" id="IPR012937">
    <property type="entry name" value="TET5"/>
</dbReference>
<feature type="region of interest" description="Disordered" evidence="5">
    <location>
        <begin position="278"/>
        <end position="306"/>
    </location>
</feature>
<accession>A0A814XSU9</accession>
<evidence type="ECO:0000313" key="7">
    <source>
        <dbReference type="EMBL" id="CAF3756960.1"/>
    </source>
</evidence>
<dbReference type="Proteomes" id="UP000663844">
    <property type="component" value="Unassembled WGS sequence"/>
</dbReference>
<dbReference type="EMBL" id="CAJNOG010000397">
    <property type="protein sequence ID" value="CAF1219976.1"/>
    <property type="molecule type" value="Genomic_DNA"/>
</dbReference>
<feature type="compositionally biased region" description="Low complexity" evidence="5">
    <location>
        <begin position="562"/>
        <end position="576"/>
    </location>
</feature>
<evidence type="ECO:0000256" key="2">
    <source>
        <dbReference type="ARBA" id="ARBA00012388"/>
    </source>
</evidence>
<evidence type="ECO:0000313" key="6">
    <source>
        <dbReference type="EMBL" id="CAF1219976.1"/>
    </source>
</evidence>
<evidence type="ECO:0000256" key="3">
    <source>
        <dbReference type="ARBA" id="ARBA00022679"/>
    </source>
</evidence>
<comment type="similarity">
    <text evidence="1">Belongs to the TENT family.</text>
</comment>
<proteinExistence type="inferred from homology"/>
<dbReference type="GO" id="GO:1990817">
    <property type="term" value="F:poly(A) RNA polymerase activity"/>
    <property type="evidence" value="ECO:0007669"/>
    <property type="project" value="UniProtKB-EC"/>
</dbReference>
<feature type="region of interest" description="Disordered" evidence="5">
    <location>
        <begin position="322"/>
        <end position="345"/>
    </location>
</feature>
<dbReference type="Pfam" id="PF07984">
    <property type="entry name" value="NTP_transf_7"/>
    <property type="match status" value="2"/>
</dbReference>
<name>A0A814XSU9_9BILA</name>
<organism evidence="6 8">
    <name type="scientific">Adineta steineri</name>
    <dbReference type="NCBI Taxonomy" id="433720"/>
    <lineage>
        <taxon>Eukaryota</taxon>
        <taxon>Metazoa</taxon>
        <taxon>Spiralia</taxon>
        <taxon>Gnathifera</taxon>
        <taxon>Rotifera</taxon>
        <taxon>Eurotatoria</taxon>
        <taxon>Bdelloidea</taxon>
        <taxon>Adinetida</taxon>
        <taxon>Adinetidae</taxon>
        <taxon>Adineta</taxon>
    </lineage>
</organism>
<dbReference type="GO" id="GO:0048255">
    <property type="term" value="P:mRNA stabilization"/>
    <property type="evidence" value="ECO:0007669"/>
    <property type="project" value="TreeGrafter"/>
</dbReference>
<keyword evidence="3" id="KW-0808">Transferase</keyword>
<comment type="caution">
    <text evidence="6">The sequence shown here is derived from an EMBL/GenBank/DDBJ whole genome shotgun (WGS) entry which is preliminary data.</text>
</comment>
<dbReference type="Proteomes" id="UP000663845">
    <property type="component" value="Unassembled WGS sequence"/>
</dbReference>
<dbReference type="SMART" id="SM01153">
    <property type="entry name" value="DUF1693"/>
    <property type="match status" value="1"/>
</dbReference>
<sequence>MHVSPVYLTPEQNDKLRRVLTPTIPIYPSPPTSSFPTLHIVPKDFLRDILLKLKEHSIDILNIRLHGGAASYVLVNDSDFVYRDIDIVFQIKTPLSSQQQTKLFSSNNEPYLCDVWTIIKYIISSCLIEHIPNASTCTQYFISSVLDTYTKKNIKITSEQDSWALLSLQNLLGQNLELKFVENIKRQWQFSVDSFQIDLKPLLFEKIETVTKQIQTKSLVIDAINGVTIIKKEQNKQSNASTSPIQFGFFTPSSLPNVNDNENNIQCQTLATITTIERKKNSATSESRSRTSEVFDSTNDDNQSDSSLQFQISINEDVDDGIEADADDSTTEDDDQLFPSSVDTDKSSISAMSSLIPVGTQVYSVYKDLHQALHHLNNKLIATYEPETMRGGGLLKYCDLLSRNYKLYDVAIMMHMQRYMCSRFFIDYKTITEQIHVIAQYVATHFLPSSILSNLHITNNMNEIFQYRSYLHNQLMNSKYDTKQIDQIDLINARLCLLFFEYLAQVIQDSTVCLAHEDRELLLFNIHYLKEYYHCEYEHLFIQDSQHLQKYHVYNPQHQRHNPSLNSNRPSSPSRSHGYRGNSYRNHYNHYHHHPQRQSSNVLYHGQRNYIDPQTVTHRRN</sequence>
<protein>
    <recommendedName>
        <fullName evidence="2">polynucleotide adenylyltransferase</fullName>
        <ecNumber evidence="2">2.7.7.19</ecNumber>
    </recommendedName>
</protein>
<feature type="compositionally biased region" description="Acidic residues" evidence="5">
    <location>
        <begin position="322"/>
        <end position="336"/>
    </location>
</feature>
<dbReference type="GO" id="GO:0003723">
    <property type="term" value="F:RNA binding"/>
    <property type="evidence" value="ECO:0007669"/>
    <property type="project" value="TreeGrafter"/>
</dbReference>
<dbReference type="AlphaFoldDB" id="A0A814XSU9"/>
<dbReference type="EC" id="2.7.7.19" evidence="2"/>